<keyword evidence="3" id="KW-1185">Reference proteome</keyword>
<gene>
    <name evidence="2" type="ORF">AB6724_01685</name>
</gene>
<dbReference type="EMBL" id="JBFYGN010000002">
    <property type="protein sequence ID" value="MEX8191546.1"/>
    <property type="molecule type" value="Genomic_DNA"/>
</dbReference>
<dbReference type="Proteomes" id="UP001561046">
    <property type="component" value="Unassembled WGS sequence"/>
</dbReference>
<sequence length="190" mass="21311">MDDADFDELYLDLMKEFLSTATPLEWLAVVTTMNYDGNGALVDWMIKQPKLEPAVAKALYWYQQPGYHQHYATPDKVPSINRAGWGRIHALAQRFEDGNLAPASIGWDPANDLASPTGNEKHPGYDWTSEAVKNGEAKWEIPATMLKAVPGVQPDIYTYVDEQGWEEGMPPHVQQALDEAMKEDDADTED</sequence>
<accession>A0ABV3ZPK9</accession>
<evidence type="ECO:0000313" key="2">
    <source>
        <dbReference type="EMBL" id="MEX8191546.1"/>
    </source>
</evidence>
<evidence type="ECO:0000313" key="3">
    <source>
        <dbReference type="Proteomes" id="UP001561046"/>
    </source>
</evidence>
<dbReference type="Pfam" id="PF14096">
    <property type="entry name" value="DUF4274"/>
    <property type="match status" value="1"/>
</dbReference>
<dbReference type="InterPro" id="IPR025369">
    <property type="entry name" value="DUF4274"/>
</dbReference>
<comment type="caution">
    <text evidence="2">The sequence shown here is derived from an EMBL/GenBank/DDBJ whole genome shotgun (WGS) entry which is preliminary data.</text>
</comment>
<proteinExistence type="predicted"/>
<organism evidence="2 3">
    <name type="scientific">Comamonas guangdongensis</name>
    <dbReference type="NCBI Taxonomy" id="510515"/>
    <lineage>
        <taxon>Bacteria</taxon>
        <taxon>Pseudomonadati</taxon>
        <taxon>Pseudomonadota</taxon>
        <taxon>Betaproteobacteria</taxon>
        <taxon>Burkholderiales</taxon>
        <taxon>Comamonadaceae</taxon>
        <taxon>Comamonas</taxon>
    </lineage>
</organism>
<feature type="domain" description="DUF4274" evidence="1">
    <location>
        <begin position="22"/>
        <end position="82"/>
    </location>
</feature>
<protein>
    <submittedName>
        <fullName evidence="2">DUF4274 domain-containing protein</fullName>
    </submittedName>
</protein>
<evidence type="ECO:0000259" key="1">
    <source>
        <dbReference type="Pfam" id="PF14096"/>
    </source>
</evidence>
<reference evidence="2 3" key="1">
    <citation type="journal article" date="2013" name="Int. J. Syst. Evol. Microbiol.">
        <title>Comamonas guangdongensis sp. nov., isolated from subterranean forest sediment, and emended description of the genus Comamonas.</title>
        <authorList>
            <person name="Zhang J."/>
            <person name="Wang Y."/>
            <person name="Zhou S."/>
            <person name="Wu C."/>
            <person name="He J."/>
            <person name="Li F."/>
        </authorList>
    </citation>
    <scope>NUCLEOTIDE SEQUENCE [LARGE SCALE GENOMIC DNA]</scope>
    <source>
        <strain evidence="2 3">CCTCC AB2011133</strain>
    </source>
</reference>
<name>A0ABV3ZPK9_9BURK</name>
<dbReference type="RefSeq" id="WP_369336772.1">
    <property type="nucleotide sequence ID" value="NZ_JBFYGN010000002.1"/>
</dbReference>